<dbReference type="SUPFAM" id="SSF55136">
    <property type="entry name" value="Probable bacterial effector-binding domain"/>
    <property type="match status" value="1"/>
</dbReference>
<reference evidence="3" key="1">
    <citation type="journal article" date="2019" name="Int. J. Syst. Evol. Microbiol.">
        <title>The Global Catalogue of Microorganisms (GCM) 10K type strain sequencing project: providing services to taxonomists for standard genome sequencing and annotation.</title>
        <authorList>
            <consortium name="The Broad Institute Genomics Platform"/>
            <consortium name="The Broad Institute Genome Sequencing Center for Infectious Disease"/>
            <person name="Wu L."/>
            <person name="Ma J."/>
        </authorList>
    </citation>
    <scope>NUCLEOTIDE SEQUENCE [LARGE SCALE GENOMIC DNA]</scope>
    <source>
        <strain evidence="3">KCTC 42424</strain>
    </source>
</reference>
<dbReference type="Gene3D" id="3.20.80.10">
    <property type="entry name" value="Regulatory factor, effector binding domain"/>
    <property type="match status" value="1"/>
</dbReference>
<dbReference type="InterPro" id="IPR011256">
    <property type="entry name" value="Reg_factor_effector_dom_sf"/>
</dbReference>
<dbReference type="SMART" id="SM00871">
    <property type="entry name" value="AraC_E_bind"/>
    <property type="match status" value="1"/>
</dbReference>
<evidence type="ECO:0000259" key="1">
    <source>
        <dbReference type="SMART" id="SM00871"/>
    </source>
</evidence>
<dbReference type="InterPro" id="IPR010499">
    <property type="entry name" value="AraC_E-bd"/>
</dbReference>
<dbReference type="Proteomes" id="UP001595722">
    <property type="component" value="Unassembled WGS sequence"/>
</dbReference>
<evidence type="ECO:0000313" key="3">
    <source>
        <dbReference type="Proteomes" id="UP001595722"/>
    </source>
</evidence>
<dbReference type="Pfam" id="PF14526">
    <property type="entry name" value="Cass2"/>
    <property type="match status" value="1"/>
</dbReference>
<gene>
    <name evidence="2" type="ORF">ACFOMG_10715</name>
</gene>
<dbReference type="InterPro" id="IPR029441">
    <property type="entry name" value="Cass2"/>
</dbReference>
<protein>
    <submittedName>
        <fullName evidence="2">GyrI-like domain-containing protein</fullName>
    </submittedName>
</protein>
<keyword evidence="3" id="KW-1185">Reference proteome</keyword>
<dbReference type="RefSeq" id="WP_200367946.1">
    <property type="nucleotide sequence ID" value="NZ_JBHRYB010000010.1"/>
</dbReference>
<proteinExistence type="predicted"/>
<dbReference type="PANTHER" id="PTHR36444:SF2">
    <property type="entry name" value="TRANSCRIPTIONAL REGULATOR PROTEIN YOBU-RELATED"/>
    <property type="match status" value="1"/>
</dbReference>
<organism evidence="2 3">
    <name type="scientific">Bacterioplanoides pacificum</name>
    <dbReference type="NCBI Taxonomy" id="1171596"/>
    <lineage>
        <taxon>Bacteria</taxon>
        <taxon>Pseudomonadati</taxon>
        <taxon>Pseudomonadota</taxon>
        <taxon>Gammaproteobacteria</taxon>
        <taxon>Oceanospirillales</taxon>
        <taxon>Oceanospirillaceae</taxon>
        <taxon>Bacterioplanoides</taxon>
    </lineage>
</organism>
<comment type="caution">
    <text evidence="2">The sequence shown here is derived from an EMBL/GenBank/DDBJ whole genome shotgun (WGS) entry which is preliminary data.</text>
</comment>
<feature type="domain" description="AraC effector-binding" evidence="1">
    <location>
        <begin position="1"/>
        <end position="145"/>
    </location>
</feature>
<name>A0ABV7VVJ6_9GAMM</name>
<accession>A0ABV7VVJ6</accession>
<dbReference type="InterPro" id="IPR053182">
    <property type="entry name" value="YobU-like_regulator"/>
</dbReference>
<sequence>MKVVQIEEETVNGIKVRTKNADEMNPDSSKISGLWQHFYGDIAPKLKREARVFGVYCNYESDFTGEFDVVAGSDMFEGGVDSVTIQAGKYLVFEGKGSLPQAVIDTWSEIWRYFSSGEPEYVRAYTTDFELYKSDSEIQIYIAIK</sequence>
<dbReference type="EMBL" id="JBHRYB010000010">
    <property type="protein sequence ID" value="MFC3680566.1"/>
    <property type="molecule type" value="Genomic_DNA"/>
</dbReference>
<dbReference type="PANTHER" id="PTHR36444">
    <property type="entry name" value="TRANSCRIPTIONAL REGULATOR PROTEIN YOBU-RELATED"/>
    <property type="match status" value="1"/>
</dbReference>
<evidence type="ECO:0000313" key="2">
    <source>
        <dbReference type="EMBL" id="MFC3680566.1"/>
    </source>
</evidence>